<name>A0A9W8XZ68_9PLEO</name>
<feature type="region of interest" description="Disordered" evidence="1">
    <location>
        <begin position="41"/>
        <end position="88"/>
    </location>
</feature>
<feature type="region of interest" description="Disordered" evidence="1">
    <location>
        <begin position="114"/>
        <end position="191"/>
    </location>
</feature>
<protein>
    <submittedName>
        <fullName evidence="3">Uncharacterized protein</fullName>
    </submittedName>
</protein>
<evidence type="ECO:0000313" key="3">
    <source>
        <dbReference type="EMBL" id="KAJ4363586.1"/>
    </source>
</evidence>
<proteinExistence type="predicted"/>
<keyword evidence="4" id="KW-1185">Reference proteome</keyword>
<feature type="signal peptide" evidence="2">
    <location>
        <begin position="1"/>
        <end position="20"/>
    </location>
</feature>
<dbReference type="Proteomes" id="UP001140560">
    <property type="component" value="Unassembled WGS sequence"/>
</dbReference>
<evidence type="ECO:0000256" key="1">
    <source>
        <dbReference type="SAM" id="MobiDB-lite"/>
    </source>
</evidence>
<sequence>MRTSLYIALALSALSATVFAAPLPAELNNVLGSVTNPSAGDNNVFEGNGNQDGNGNGKENGNGNVVGNGNGKDNEAGNDNKSGNDNTFSFDGLSGLEKRVAVAGDMLESIDSTVGSVTHPSAGDENKFLGNGNGNGNGNGQGNGDDNKVGNGNGNGNEAGTGNSAGNGNSFIVSPETELPDVTLSPTIKSV</sequence>
<feature type="compositionally biased region" description="Gly residues" evidence="1">
    <location>
        <begin position="131"/>
        <end position="143"/>
    </location>
</feature>
<dbReference type="OrthoDB" id="3799612at2759"/>
<gene>
    <name evidence="3" type="ORF">N0V83_009882</name>
</gene>
<evidence type="ECO:0000313" key="4">
    <source>
        <dbReference type="Proteomes" id="UP001140560"/>
    </source>
</evidence>
<keyword evidence="2" id="KW-0732">Signal</keyword>
<reference evidence="3" key="1">
    <citation type="submission" date="2022-10" db="EMBL/GenBank/DDBJ databases">
        <title>Tapping the CABI collections for fungal endophytes: first genome assemblies for Collariella, Neodidymelliopsis, Ascochyta clinopodiicola, Didymella pomorum, Didymosphaeria variabile, Neocosmospora piperis and Neocucurbitaria cava.</title>
        <authorList>
            <person name="Hill R."/>
        </authorList>
    </citation>
    <scope>NUCLEOTIDE SEQUENCE</scope>
    <source>
        <strain evidence="3">IMI 356814</strain>
    </source>
</reference>
<feature type="compositionally biased region" description="Gly residues" evidence="1">
    <location>
        <begin position="151"/>
        <end position="165"/>
    </location>
</feature>
<dbReference type="AlphaFoldDB" id="A0A9W8XZ68"/>
<accession>A0A9W8XZ68</accession>
<organism evidence="3 4">
    <name type="scientific">Neocucurbitaria cava</name>
    <dbReference type="NCBI Taxonomy" id="798079"/>
    <lineage>
        <taxon>Eukaryota</taxon>
        <taxon>Fungi</taxon>
        <taxon>Dikarya</taxon>
        <taxon>Ascomycota</taxon>
        <taxon>Pezizomycotina</taxon>
        <taxon>Dothideomycetes</taxon>
        <taxon>Pleosporomycetidae</taxon>
        <taxon>Pleosporales</taxon>
        <taxon>Pleosporineae</taxon>
        <taxon>Cucurbitariaceae</taxon>
        <taxon>Neocucurbitaria</taxon>
    </lineage>
</organism>
<evidence type="ECO:0000256" key="2">
    <source>
        <dbReference type="SAM" id="SignalP"/>
    </source>
</evidence>
<feature type="compositionally biased region" description="Polar residues" evidence="1">
    <location>
        <begin position="77"/>
        <end position="88"/>
    </location>
</feature>
<feature type="compositionally biased region" description="Gly residues" evidence="1">
    <location>
        <begin position="50"/>
        <end position="70"/>
    </location>
</feature>
<dbReference type="EMBL" id="JAPEUY010000019">
    <property type="protein sequence ID" value="KAJ4363586.1"/>
    <property type="molecule type" value="Genomic_DNA"/>
</dbReference>
<comment type="caution">
    <text evidence="3">The sequence shown here is derived from an EMBL/GenBank/DDBJ whole genome shotgun (WGS) entry which is preliminary data.</text>
</comment>
<feature type="chain" id="PRO_5040962210" evidence="2">
    <location>
        <begin position="21"/>
        <end position="191"/>
    </location>
</feature>